<evidence type="ECO:0000256" key="1">
    <source>
        <dbReference type="ARBA" id="ARBA00022658"/>
    </source>
</evidence>
<feature type="domain" description="RCC1-like" evidence="5">
    <location>
        <begin position="105"/>
        <end position="528"/>
    </location>
</feature>
<feature type="repeat" description="RCC1" evidence="3">
    <location>
        <begin position="164"/>
        <end position="238"/>
    </location>
</feature>
<evidence type="ECO:0000256" key="4">
    <source>
        <dbReference type="SAM" id="MobiDB-lite"/>
    </source>
</evidence>
<dbReference type="InterPro" id="IPR000408">
    <property type="entry name" value="Reg_chr_condens"/>
</dbReference>
<feature type="region of interest" description="Disordered" evidence="4">
    <location>
        <begin position="1"/>
        <end position="96"/>
    </location>
</feature>
<evidence type="ECO:0000313" key="7">
    <source>
        <dbReference type="Proteomes" id="UP000469559"/>
    </source>
</evidence>
<dbReference type="OrthoDB" id="61110at2759"/>
<evidence type="ECO:0000313" key="6">
    <source>
        <dbReference type="EMBL" id="TVY14120.1"/>
    </source>
</evidence>
<dbReference type="PANTHER" id="PTHR45982">
    <property type="entry name" value="REGULATOR OF CHROMOSOME CONDENSATION"/>
    <property type="match status" value="1"/>
</dbReference>
<dbReference type="EMBL" id="QGMF01000762">
    <property type="protein sequence ID" value="TVY14120.1"/>
    <property type="molecule type" value="Genomic_DNA"/>
</dbReference>
<dbReference type="Pfam" id="PF25390">
    <property type="entry name" value="WD40_RLD"/>
    <property type="match status" value="1"/>
</dbReference>
<feature type="repeat" description="RCC1" evidence="3">
    <location>
        <begin position="103"/>
        <end position="163"/>
    </location>
</feature>
<evidence type="ECO:0000256" key="3">
    <source>
        <dbReference type="PROSITE-ProRule" id="PRU00235"/>
    </source>
</evidence>
<dbReference type="SUPFAM" id="SSF50985">
    <property type="entry name" value="RCC1/BLIP-II"/>
    <property type="match status" value="1"/>
</dbReference>
<dbReference type="AlphaFoldDB" id="A0A8T9B2B1"/>
<dbReference type="InterPro" id="IPR051553">
    <property type="entry name" value="Ran_GTPase-activating"/>
</dbReference>
<dbReference type="GO" id="GO:0005085">
    <property type="term" value="F:guanyl-nucleotide exchange factor activity"/>
    <property type="evidence" value="ECO:0007669"/>
    <property type="project" value="TreeGrafter"/>
</dbReference>
<name>A0A8T9B2B1_9HELO</name>
<keyword evidence="2" id="KW-0677">Repeat</keyword>
<feature type="compositionally biased region" description="Basic and acidic residues" evidence="4">
    <location>
        <begin position="18"/>
        <end position="38"/>
    </location>
</feature>
<dbReference type="Gene3D" id="2.130.10.30">
    <property type="entry name" value="Regulator of chromosome condensation 1/beta-lactamase-inhibitor protein II"/>
    <property type="match status" value="1"/>
</dbReference>
<dbReference type="Proteomes" id="UP000469559">
    <property type="component" value="Unassembled WGS sequence"/>
</dbReference>
<evidence type="ECO:0000259" key="5">
    <source>
        <dbReference type="Pfam" id="PF25390"/>
    </source>
</evidence>
<sequence length="536" mass="56796">MPPKAVTQRAKPGPKKAVPKDAAKKDAPKAQPKAESKAKTTTSVKKSTVNGTTKSEATTPPKEETTTTTSKKRARVDEPTTAAKPAKRAKNEKTINTPPTEILDIYVFGTGDNGELGLGHVIRNGKKPKGVQRPRLNDLLDAKTVGVVQIAVGGMHCAALTHDNKIYTWGVNDLGALGRDTKKDAKAEDEDSDEDDDDIDLNPKESTPTAIPSSYFPEDVKFTQLVASDSATFALTTTGSVYGWGVFSGSDGVIGFTKRPTIFSQEHKGPKDIQRTPIPIPELKHITTLAAGGNHILALDKTGNAFTWGCGEQNQLGRRIVDRHRAHALVPSQFSLPKRKIKAIACGGFHSFAIDDKNRVFSWGLNNFGQTGVFDGAGEANAVVSEPVVVDALKGLAIKEIEGGHHHSIACTEDGKTIVWGRCDDCQMGVDLDDLPSEAVVKNAQGAPSILAQATVVPDIPSTSISAGIDNSLALTPTGTVFSWGFSANFRTGLGTEDTIEEPTLIENSALRGKRITFAGCGGQFSVLAGPAAAAF</sequence>
<dbReference type="PROSITE" id="PS50012">
    <property type="entry name" value="RCC1_3"/>
    <property type="match status" value="7"/>
</dbReference>
<comment type="caution">
    <text evidence="6">The sequence shown here is derived from an EMBL/GenBank/DDBJ whole genome shotgun (WGS) entry which is preliminary data.</text>
</comment>
<feature type="repeat" description="RCC1" evidence="3">
    <location>
        <begin position="303"/>
        <end position="357"/>
    </location>
</feature>
<proteinExistence type="predicted"/>
<keyword evidence="7" id="KW-1185">Reference proteome</keyword>
<dbReference type="PRINTS" id="PR00633">
    <property type="entry name" value="RCCNDNSATION"/>
</dbReference>
<feature type="repeat" description="RCC1" evidence="3">
    <location>
        <begin position="479"/>
        <end position="532"/>
    </location>
</feature>
<gene>
    <name evidence="6" type="primary">pim1_2</name>
    <name evidence="6" type="ORF">LARI1_G008719</name>
</gene>
<keyword evidence="1" id="KW-0344">Guanine-nucleotide releasing factor</keyword>
<feature type="repeat" description="RCC1" evidence="3">
    <location>
        <begin position="415"/>
        <end position="478"/>
    </location>
</feature>
<feature type="compositionally biased region" description="Acidic residues" evidence="4">
    <location>
        <begin position="187"/>
        <end position="200"/>
    </location>
</feature>
<dbReference type="PROSITE" id="PS00625">
    <property type="entry name" value="RCC1_1"/>
    <property type="match status" value="1"/>
</dbReference>
<reference evidence="6 7" key="1">
    <citation type="submission" date="2018-05" db="EMBL/GenBank/DDBJ databases">
        <title>Whole genome sequencing for identification of molecular markers to develop diagnostic detection tools for the regulated plant pathogen Lachnellula willkommii.</title>
        <authorList>
            <person name="Giroux E."/>
            <person name="Bilodeau G."/>
        </authorList>
    </citation>
    <scope>NUCLEOTIDE SEQUENCE [LARGE SCALE GENOMIC DNA]</scope>
    <source>
        <strain evidence="6 7">CBS 203.66</strain>
    </source>
</reference>
<evidence type="ECO:0000256" key="2">
    <source>
        <dbReference type="ARBA" id="ARBA00022737"/>
    </source>
</evidence>
<feature type="repeat" description="RCC1" evidence="3">
    <location>
        <begin position="358"/>
        <end position="414"/>
    </location>
</feature>
<feature type="region of interest" description="Disordered" evidence="4">
    <location>
        <begin position="180"/>
        <end position="213"/>
    </location>
</feature>
<dbReference type="GO" id="GO:0005737">
    <property type="term" value="C:cytoplasm"/>
    <property type="evidence" value="ECO:0007669"/>
    <property type="project" value="TreeGrafter"/>
</dbReference>
<dbReference type="InterPro" id="IPR009091">
    <property type="entry name" value="RCC1/BLIP-II"/>
</dbReference>
<accession>A0A8T9B2B1</accession>
<feature type="repeat" description="RCC1" evidence="3">
    <location>
        <begin position="239"/>
        <end position="302"/>
    </location>
</feature>
<protein>
    <submittedName>
        <fullName evidence="6">Protein pim1</fullName>
    </submittedName>
</protein>
<dbReference type="InterPro" id="IPR058923">
    <property type="entry name" value="RCC1-like_dom"/>
</dbReference>
<feature type="compositionally biased region" description="Low complexity" evidence="4">
    <location>
        <begin position="39"/>
        <end position="60"/>
    </location>
</feature>
<dbReference type="PANTHER" id="PTHR45982:SF1">
    <property type="entry name" value="REGULATOR OF CHROMOSOME CONDENSATION"/>
    <property type="match status" value="1"/>
</dbReference>
<dbReference type="PROSITE" id="PS00626">
    <property type="entry name" value="RCC1_2"/>
    <property type="match status" value="2"/>
</dbReference>
<organism evidence="6 7">
    <name type="scientific">Lachnellula arida</name>
    <dbReference type="NCBI Taxonomy" id="1316785"/>
    <lineage>
        <taxon>Eukaryota</taxon>
        <taxon>Fungi</taxon>
        <taxon>Dikarya</taxon>
        <taxon>Ascomycota</taxon>
        <taxon>Pezizomycotina</taxon>
        <taxon>Leotiomycetes</taxon>
        <taxon>Helotiales</taxon>
        <taxon>Lachnaceae</taxon>
        <taxon>Lachnellula</taxon>
    </lineage>
</organism>